<protein>
    <submittedName>
        <fullName evidence="2">Uncharacterized protein</fullName>
    </submittedName>
</protein>
<proteinExistence type="predicted"/>
<dbReference type="EMBL" id="BGZK01000710">
    <property type="protein sequence ID" value="GBP57168.1"/>
    <property type="molecule type" value="Genomic_DNA"/>
</dbReference>
<evidence type="ECO:0000256" key="1">
    <source>
        <dbReference type="SAM" id="MobiDB-lite"/>
    </source>
</evidence>
<name>A0A4C1X076_EUMVA</name>
<dbReference type="AlphaFoldDB" id="A0A4C1X076"/>
<evidence type="ECO:0000313" key="3">
    <source>
        <dbReference type="Proteomes" id="UP000299102"/>
    </source>
</evidence>
<keyword evidence="3" id="KW-1185">Reference proteome</keyword>
<organism evidence="2 3">
    <name type="scientific">Eumeta variegata</name>
    <name type="common">Bagworm moth</name>
    <name type="synonym">Eumeta japonica</name>
    <dbReference type="NCBI Taxonomy" id="151549"/>
    <lineage>
        <taxon>Eukaryota</taxon>
        <taxon>Metazoa</taxon>
        <taxon>Ecdysozoa</taxon>
        <taxon>Arthropoda</taxon>
        <taxon>Hexapoda</taxon>
        <taxon>Insecta</taxon>
        <taxon>Pterygota</taxon>
        <taxon>Neoptera</taxon>
        <taxon>Endopterygota</taxon>
        <taxon>Lepidoptera</taxon>
        <taxon>Glossata</taxon>
        <taxon>Ditrysia</taxon>
        <taxon>Tineoidea</taxon>
        <taxon>Psychidae</taxon>
        <taxon>Oiketicinae</taxon>
        <taxon>Eumeta</taxon>
    </lineage>
</organism>
<feature type="compositionally biased region" description="Polar residues" evidence="1">
    <location>
        <begin position="1"/>
        <end position="16"/>
    </location>
</feature>
<evidence type="ECO:0000313" key="2">
    <source>
        <dbReference type="EMBL" id="GBP57168.1"/>
    </source>
</evidence>
<reference evidence="2 3" key="1">
    <citation type="journal article" date="2019" name="Commun. Biol.">
        <title>The bagworm genome reveals a unique fibroin gene that provides high tensile strength.</title>
        <authorList>
            <person name="Kono N."/>
            <person name="Nakamura H."/>
            <person name="Ohtoshi R."/>
            <person name="Tomita M."/>
            <person name="Numata K."/>
            <person name="Arakawa K."/>
        </authorList>
    </citation>
    <scope>NUCLEOTIDE SEQUENCE [LARGE SCALE GENOMIC DNA]</scope>
</reference>
<gene>
    <name evidence="2" type="ORF">EVAR_37847_1</name>
</gene>
<accession>A0A4C1X076</accession>
<feature type="region of interest" description="Disordered" evidence="1">
    <location>
        <begin position="1"/>
        <end position="23"/>
    </location>
</feature>
<sequence length="105" mass="11349">MDFKNGPNQTTSPNGSRSHEPGCPWYRRQSLALTRHFSGAAASSANVWPLRCVAACFTTTTRRWAPGPARYRVTALIPFTAPPPTTCAGDGIRAANHFIFICVAA</sequence>
<dbReference type="Proteomes" id="UP000299102">
    <property type="component" value="Unassembled WGS sequence"/>
</dbReference>
<comment type="caution">
    <text evidence="2">The sequence shown here is derived from an EMBL/GenBank/DDBJ whole genome shotgun (WGS) entry which is preliminary data.</text>
</comment>